<evidence type="ECO:0000313" key="2">
    <source>
        <dbReference type="Proteomes" id="UP000013180"/>
    </source>
</evidence>
<organism evidence="1 2">
    <name type="scientific">[Clostridium] clostridioforme 90A6</name>
    <dbReference type="NCBI Taxonomy" id="999406"/>
    <lineage>
        <taxon>Bacteria</taxon>
        <taxon>Bacillati</taxon>
        <taxon>Bacillota</taxon>
        <taxon>Clostridia</taxon>
        <taxon>Lachnospirales</taxon>
        <taxon>Lachnospiraceae</taxon>
        <taxon>Enterocloster</taxon>
    </lineage>
</organism>
<sequence length="109" mass="12420">MTWDEAKNFTWNDLSNFKWEDIELDKYEILAKAENGSVVLPPDIREQLLSLCTEIPELHEKKASKSSMKTISDFLSVVSLLLDIAKKANDLGLGIMLKQLMDSLSSYLR</sequence>
<reference evidence="1" key="1">
    <citation type="submission" date="2013-01" db="EMBL/GenBank/DDBJ databases">
        <title>The Genome Sequence of Clostridium clostridioforme 90A6.</title>
        <authorList>
            <consortium name="The Broad Institute Genome Sequencing Platform"/>
            <person name="Earl A."/>
            <person name="Ward D."/>
            <person name="Feldgarden M."/>
            <person name="Gevers D."/>
            <person name="Courvalin P."/>
            <person name="Lambert T."/>
            <person name="Walker B."/>
            <person name="Young S.K."/>
            <person name="Zeng Q."/>
            <person name="Gargeya S."/>
            <person name="Fitzgerald M."/>
            <person name="Haas B."/>
            <person name="Abouelleil A."/>
            <person name="Alvarado L."/>
            <person name="Arachchi H.M."/>
            <person name="Berlin A.M."/>
            <person name="Chapman S.B."/>
            <person name="Dewar J."/>
            <person name="Goldberg J."/>
            <person name="Griggs A."/>
            <person name="Gujja S."/>
            <person name="Hansen M."/>
            <person name="Howarth C."/>
            <person name="Imamovic A."/>
            <person name="Larimer J."/>
            <person name="McCowan C."/>
            <person name="Murphy C."/>
            <person name="Neiman D."/>
            <person name="Pearson M."/>
            <person name="Priest M."/>
            <person name="Roberts A."/>
            <person name="Saif S."/>
            <person name="Shea T."/>
            <person name="Sisk P."/>
            <person name="Sykes S."/>
            <person name="Wortman J."/>
            <person name="Nusbaum C."/>
            <person name="Birren B."/>
        </authorList>
    </citation>
    <scope>NUCLEOTIDE SEQUENCE [LARGE SCALE GENOMIC DNA]</scope>
    <source>
        <strain evidence="1">90A6</strain>
    </source>
</reference>
<evidence type="ECO:0000313" key="1">
    <source>
        <dbReference type="EMBL" id="ENZ57678.1"/>
    </source>
</evidence>
<dbReference type="EMBL" id="AGYL01000068">
    <property type="protein sequence ID" value="ENZ57678.1"/>
    <property type="molecule type" value="Genomic_DNA"/>
</dbReference>
<proteinExistence type="predicted"/>
<dbReference type="Proteomes" id="UP000013180">
    <property type="component" value="Unassembled WGS sequence"/>
</dbReference>
<dbReference type="HOGENOM" id="CLU_2179242_0_0_9"/>
<name>R0CA37_9FIRM</name>
<comment type="caution">
    <text evidence="1">The sequence shown here is derived from an EMBL/GenBank/DDBJ whole genome shotgun (WGS) entry which is preliminary data.</text>
</comment>
<gene>
    <name evidence="1" type="ORF">HMPREF1083_05706</name>
</gene>
<accession>R0CA37</accession>
<keyword evidence="2" id="KW-1185">Reference proteome</keyword>
<dbReference type="RefSeq" id="WP_002585306.1">
    <property type="nucleotide sequence ID" value="NZ_KB851032.1"/>
</dbReference>
<dbReference type="AlphaFoldDB" id="R0CA37"/>
<protein>
    <submittedName>
        <fullName evidence="1">Uncharacterized protein</fullName>
    </submittedName>
</protein>
<dbReference type="PATRIC" id="fig|999406.3.peg.6204"/>